<feature type="domain" description="Peptidase S8/S53" evidence="14">
    <location>
        <begin position="154"/>
        <end position="581"/>
    </location>
</feature>
<organism evidence="18 19">
    <name type="scientific">Erythroxylum novogranatense</name>
    <dbReference type="NCBI Taxonomy" id="1862640"/>
    <lineage>
        <taxon>Eukaryota</taxon>
        <taxon>Viridiplantae</taxon>
        <taxon>Streptophyta</taxon>
        <taxon>Embryophyta</taxon>
        <taxon>Tracheophyta</taxon>
        <taxon>Spermatophyta</taxon>
        <taxon>Magnoliopsida</taxon>
        <taxon>eudicotyledons</taxon>
        <taxon>Gunneridae</taxon>
        <taxon>Pentapetalae</taxon>
        <taxon>rosids</taxon>
        <taxon>fabids</taxon>
        <taxon>Malpighiales</taxon>
        <taxon>Erythroxylaceae</taxon>
        <taxon>Erythroxylum</taxon>
    </lineage>
</organism>
<evidence type="ECO:0000256" key="7">
    <source>
        <dbReference type="ARBA" id="ARBA00022729"/>
    </source>
</evidence>
<dbReference type="Pfam" id="PF05922">
    <property type="entry name" value="Inhibitor_I9"/>
    <property type="match status" value="1"/>
</dbReference>
<dbReference type="GO" id="GO:0009610">
    <property type="term" value="P:response to symbiotic fungus"/>
    <property type="evidence" value="ECO:0007669"/>
    <property type="project" value="UniProtKB-ARBA"/>
</dbReference>
<evidence type="ECO:0000256" key="10">
    <source>
        <dbReference type="ARBA" id="ARBA00023180"/>
    </source>
</evidence>
<dbReference type="InterPro" id="IPR003137">
    <property type="entry name" value="PA_domain"/>
</dbReference>
<dbReference type="Proteomes" id="UP001159364">
    <property type="component" value="Linkage Group LG04"/>
</dbReference>
<comment type="similarity">
    <text evidence="3 12">Belongs to the peptidase S8 family.</text>
</comment>
<dbReference type="InterPro" id="IPR036852">
    <property type="entry name" value="Peptidase_S8/S53_dom_sf"/>
</dbReference>
<dbReference type="PRINTS" id="PR00723">
    <property type="entry name" value="SUBTILISIN"/>
</dbReference>
<evidence type="ECO:0000256" key="11">
    <source>
        <dbReference type="PIRSR" id="PIRSR615500-1"/>
    </source>
</evidence>
<dbReference type="FunFam" id="2.60.40.2310:FF:000001">
    <property type="entry name" value="Subtilisin-like protease SBT1.5"/>
    <property type="match status" value="1"/>
</dbReference>
<dbReference type="Gene3D" id="3.30.70.80">
    <property type="entry name" value="Peptidase S8 propeptide/proteinase inhibitor I9"/>
    <property type="match status" value="1"/>
</dbReference>
<dbReference type="InterPro" id="IPR023827">
    <property type="entry name" value="Peptidase_S8_Asp-AS"/>
</dbReference>
<dbReference type="Pfam" id="PF00082">
    <property type="entry name" value="Peptidase_S8"/>
    <property type="match status" value="1"/>
</dbReference>
<dbReference type="InterPro" id="IPR041469">
    <property type="entry name" value="Subtilisin-like_FN3"/>
</dbReference>
<accession>A0AAV8TL51</accession>
<keyword evidence="8 12" id="KW-0378">Hydrolase</keyword>
<dbReference type="Gene3D" id="2.60.40.2310">
    <property type="match status" value="1"/>
</dbReference>
<feature type="active site" description="Charge relay system" evidence="11 12">
    <location>
        <position position="221"/>
    </location>
</feature>
<evidence type="ECO:0008006" key="20">
    <source>
        <dbReference type="Google" id="ProtNLM"/>
    </source>
</evidence>
<dbReference type="InterPro" id="IPR015500">
    <property type="entry name" value="Peptidase_S8_subtilisin-rel"/>
</dbReference>
<evidence type="ECO:0000256" key="4">
    <source>
        <dbReference type="ARBA" id="ARBA00022523"/>
    </source>
</evidence>
<keyword evidence="4" id="KW-0052">Apoplast</keyword>
<dbReference type="GO" id="GO:0048046">
    <property type="term" value="C:apoplast"/>
    <property type="evidence" value="ECO:0007669"/>
    <property type="project" value="UniProtKB-SubCell"/>
</dbReference>
<dbReference type="CDD" id="cd02120">
    <property type="entry name" value="PA_subtilisin_like"/>
    <property type="match status" value="1"/>
</dbReference>
<dbReference type="FunFam" id="3.50.30.30:FF:000005">
    <property type="entry name" value="subtilisin-like protease SBT1.5"/>
    <property type="match status" value="1"/>
</dbReference>
<evidence type="ECO:0000256" key="5">
    <source>
        <dbReference type="ARBA" id="ARBA00022525"/>
    </source>
</evidence>
<sequence>MEEKRSNLFPSMVMFLLSLILMLGSSHANDGIEYGNNVGESELQTYLVFVAKPDAMVSAQSEDLESYYQTFLPVDISDNGEERMVHAYRNVVSGFAAKLTAEEVKAMEQKDGFLSARPQKLLQVHTTHSPRFLGLQHSFAFWSFSSVWESSSYGKGVIIGVLDTGISPDHPSFDDTGMSPPPAKWKGKCEFNGTLCNNKLIGARNLVAKDKNQPPLDVEGHGTHTASTAAGNFVNGANVYGNANGTAVGMAPLAHLAIYKVCSPSGCADADILAAMDAAVDDGVDVLSLSLGGDSSPFYDDNIALGAFGAIQKGIFVSCSAGNSGPGHKTLSNDAPWILTVGASTMDRNLRARVRLGDGQTFLGESIFQQVVTPAFRPLIAAGNASEPSIYCGSGSLEGVSVEGKIVLCQRGGKIARIDKGKEVKRAGGVGMILMNDKPDGYSTLADVHVLPSSHVAYADGRAIRAYINTQNPTAEIKFEGTIIGLPDAPTVTSFSSRGPSLPSPGILKPDIIGPGVNILAAWPVSVENNTNTTATFNIISGTSMSCPHLSGIAALLKSAHPDWSPAAIKSAMITTAYTSSRRGKPILDENHHPADLLATGAGHVYPIKASDPGLVYDLQPEDYIPYFCGLKYKDREISFIVQRQVKCSEVSSIPEAQLNYPSFSIIFGVQTQTYSRVVTNVGPANSTYTVKITPPPGVNVTVNPGNIVFSKNSQKATYNVTFSRNNGEQRTQEFAQGNIIWSSGKYVVRSPILVRLSDD</sequence>
<reference evidence="18 19" key="1">
    <citation type="submission" date="2021-09" db="EMBL/GenBank/DDBJ databases">
        <title>Genomic insights and catalytic innovation underlie evolution of tropane alkaloids biosynthesis.</title>
        <authorList>
            <person name="Wang Y.-J."/>
            <person name="Tian T."/>
            <person name="Huang J.-P."/>
            <person name="Huang S.-X."/>
        </authorList>
    </citation>
    <scope>NUCLEOTIDE SEQUENCE [LARGE SCALE GENOMIC DNA]</scope>
    <source>
        <strain evidence="18">KIB-2018</strain>
        <tissue evidence="18">Leaf</tissue>
    </source>
</reference>
<evidence type="ECO:0000256" key="9">
    <source>
        <dbReference type="ARBA" id="ARBA00022825"/>
    </source>
</evidence>
<dbReference type="CDD" id="cd04852">
    <property type="entry name" value="Peptidases_S8_3"/>
    <property type="match status" value="1"/>
</dbReference>
<evidence type="ECO:0000259" key="14">
    <source>
        <dbReference type="Pfam" id="PF00082"/>
    </source>
</evidence>
<keyword evidence="7 13" id="KW-0732">Signal</keyword>
<evidence type="ECO:0000256" key="6">
    <source>
        <dbReference type="ARBA" id="ARBA00022670"/>
    </source>
</evidence>
<feature type="signal peptide" evidence="13">
    <location>
        <begin position="1"/>
        <end position="28"/>
    </location>
</feature>
<dbReference type="Pfam" id="PF02225">
    <property type="entry name" value="PA"/>
    <property type="match status" value="1"/>
</dbReference>
<name>A0AAV8TL51_9ROSI</name>
<protein>
    <recommendedName>
        <fullName evidence="20">Subtilisin-like protease SBT1.2</fullName>
    </recommendedName>
</protein>
<dbReference type="PROSITE" id="PS00136">
    <property type="entry name" value="SUBTILASE_ASP"/>
    <property type="match status" value="1"/>
</dbReference>
<dbReference type="InterPro" id="IPR000209">
    <property type="entry name" value="Peptidase_S8/S53_dom"/>
</dbReference>
<evidence type="ECO:0000256" key="8">
    <source>
        <dbReference type="ARBA" id="ARBA00022801"/>
    </source>
</evidence>
<dbReference type="InterPro" id="IPR034197">
    <property type="entry name" value="Peptidases_S8_3"/>
</dbReference>
<feature type="domain" description="Subtilisin-like protease fibronectin type-III" evidence="17">
    <location>
        <begin position="658"/>
        <end position="755"/>
    </location>
</feature>
<feature type="domain" description="Inhibitor I9" evidence="16">
    <location>
        <begin position="55"/>
        <end position="125"/>
    </location>
</feature>
<feature type="active site" description="Charge relay system" evidence="11 12">
    <location>
        <position position="163"/>
    </location>
</feature>
<evidence type="ECO:0000256" key="3">
    <source>
        <dbReference type="ARBA" id="ARBA00011073"/>
    </source>
</evidence>
<dbReference type="GO" id="GO:0006508">
    <property type="term" value="P:proteolysis"/>
    <property type="evidence" value="ECO:0007669"/>
    <property type="project" value="UniProtKB-KW"/>
</dbReference>
<keyword evidence="6 12" id="KW-0645">Protease</keyword>
<feature type="chain" id="PRO_5043474035" description="Subtilisin-like protease SBT1.2" evidence="13">
    <location>
        <begin position="29"/>
        <end position="760"/>
    </location>
</feature>
<dbReference type="InterPro" id="IPR037045">
    <property type="entry name" value="S8pro/Inhibitor_I9_sf"/>
</dbReference>
<dbReference type="SUPFAM" id="SSF52025">
    <property type="entry name" value="PA domain"/>
    <property type="match status" value="1"/>
</dbReference>
<dbReference type="FunFam" id="3.40.50.200:FF:000006">
    <property type="entry name" value="Subtilisin-like protease SBT1.5"/>
    <property type="match status" value="1"/>
</dbReference>
<evidence type="ECO:0000259" key="17">
    <source>
        <dbReference type="Pfam" id="PF17766"/>
    </source>
</evidence>
<dbReference type="InterPro" id="IPR046450">
    <property type="entry name" value="PA_dom_sf"/>
</dbReference>
<dbReference type="Gene3D" id="3.50.30.30">
    <property type="match status" value="1"/>
</dbReference>
<dbReference type="EMBL" id="JAIWQS010000004">
    <property type="protein sequence ID" value="KAJ8767622.1"/>
    <property type="molecule type" value="Genomic_DNA"/>
</dbReference>
<keyword evidence="9 12" id="KW-0720">Serine protease</keyword>
<dbReference type="Gene3D" id="3.40.50.200">
    <property type="entry name" value="Peptidase S8/S53 domain"/>
    <property type="match status" value="1"/>
</dbReference>
<dbReference type="PROSITE" id="PS51892">
    <property type="entry name" value="SUBTILASE"/>
    <property type="match status" value="1"/>
</dbReference>
<keyword evidence="10" id="KW-0325">Glycoprotein</keyword>
<comment type="function">
    <text evidence="1">Required for arbuscular mycorrhiza (AM) development during AM symbiosis with AM fungi (e.g. Glomeromycota intraradices).</text>
</comment>
<evidence type="ECO:0000313" key="18">
    <source>
        <dbReference type="EMBL" id="KAJ8767622.1"/>
    </source>
</evidence>
<evidence type="ECO:0000313" key="19">
    <source>
        <dbReference type="Proteomes" id="UP001159364"/>
    </source>
</evidence>
<evidence type="ECO:0000259" key="16">
    <source>
        <dbReference type="Pfam" id="PF05922"/>
    </source>
</evidence>
<gene>
    <name evidence="18" type="ORF">K2173_018180</name>
</gene>
<dbReference type="Pfam" id="PF17766">
    <property type="entry name" value="fn3_6"/>
    <property type="match status" value="1"/>
</dbReference>
<dbReference type="GO" id="GO:0004252">
    <property type="term" value="F:serine-type endopeptidase activity"/>
    <property type="evidence" value="ECO:0007669"/>
    <property type="project" value="UniProtKB-UniRule"/>
</dbReference>
<dbReference type="PANTHER" id="PTHR10795">
    <property type="entry name" value="PROPROTEIN CONVERTASE SUBTILISIN/KEXIN"/>
    <property type="match status" value="1"/>
</dbReference>
<dbReference type="SUPFAM" id="SSF52743">
    <property type="entry name" value="Subtilisin-like"/>
    <property type="match status" value="1"/>
</dbReference>
<feature type="active site" description="Charge relay system" evidence="11 12">
    <location>
        <position position="544"/>
    </location>
</feature>
<feature type="domain" description="PA" evidence="15">
    <location>
        <begin position="391"/>
        <end position="464"/>
    </location>
</feature>
<evidence type="ECO:0000256" key="12">
    <source>
        <dbReference type="PROSITE-ProRule" id="PRU01240"/>
    </source>
</evidence>
<dbReference type="InterPro" id="IPR045051">
    <property type="entry name" value="SBT"/>
</dbReference>
<evidence type="ECO:0000256" key="13">
    <source>
        <dbReference type="SAM" id="SignalP"/>
    </source>
</evidence>
<dbReference type="InterPro" id="IPR010259">
    <property type="entry name" value="S8pro/Inhibitor_I9"/>
</dbReference>
<dbReference type="GO" id="GO:0009609">
    <property type="term" value="P:response to symbiotic bacterium"/>
    <property type="evidence" value="ECO:0007669"/>
    <property type="project" value="UniProtKB-ARBA"/>
</dbReference>
<comment type="caution">
    <text evidence="18">The sequence shown here is derived from an EMBL/GenBank/DDBJ whole genome shotgun (WGS) entry which is preliminary data.</text>
</comment>
<evidence type="ECO:0000256" key="2">
    <source>
        <dbReference type="ARBA" id="ARBA00004271"/>
    </source>
</evidence>
<proteinExistence type="inferred from homology"/>
<evidence type="ECO:0000256" key="1">
    <source>
        <dbReference type="ARBA" id="ARBA00002076"/>
    </source>
</evidence>
<keyword evidence="5" id="KW-0964">Secreted</keyword>
<dbReference type="AlphaFoldDB" id="A0AAV8TL51"/>
<evidence type="ECO:0000259" key="15">
    <source>
        <dbReference type="Pfam" id="PF02225"/>
    </source>
</evidence>
<keyword evidence="19" id="KW-1185">Reference proteome</keyword>
<comment type="subcellular location">
    <subcellularLocation>
        <location evidence="2">Secreted</location>
        <location evidence="2">Extracellular space</location>
        <location evidence="2">Apoplast</location>
    </subcellularLocation>
</comment>